<comment type="caution">
    <text evidence="3">The sequence shown here is derived from an EMBL/GenBank/DDBJ whole genome shotgun (WGS) entry which is preliminary data.</text>
</comment>
<proteinExistence type="predicted"/>
<sequence>MDLQRREQSALDQSLTDAGTSTGCFTRRGPGSNVTLLPSHDYLHFADFVSVDANRHAAGKVLVVVDQPASTGALPGAVVRACGQQVAYLPGLAMRWIADLHPGAAKTDARDA</sequence>
<evidence type="ECO:0000256" key="1">
    <source>
        <dbReference type="SAM" id="MobiDB-lite"/>
    </source>
</evidence>
<feature type="compositionally biased region" description="Polar residues" evidence="1">
    <location>
        <begin position="10"/>
        <end position="24"/>
    </location>
</feature>
<feature type="domain" description="Transposase IS110-like N-terminal" evidence="2">
    <location>
        <begin position="54"/>
        <end position="112"/>
    </location>
</feature>
<dbReference type="GO" id="GO:0003677">
    <property type="term" value="F:DNA binding"/>
    <property type="evidence" value="ECO:0007669"/>
    <property type="project" value="InterPro"/>
</dbReference>
<dbReference type="EMBL" id="BOMQ01000008">
    <property type="protein sequence ID" value="GIE47081.1"/>
    <property type="molecule type" value="Genomic_DNA"/>
</dbReference>
<dbReference type="GO" id="GO:0004803">
    <property type="term" value="F:transposase activity"/>
    <property type="evidence" value="ECO:0007669"/>
    <property type="project" value="InterPro"/>
</dbReference>
<feature type="region of interest" description="Disordered" evidence="1">
    <location>
        <begin position="1"/>
        <end position="26"/>
    </location>
</feature>
<dbReference type="Pfam" id="PF01548">
    <property type="entry name" value="DEDD_Tnp_IS110"/>
    <property type="match status" value="1"/>
</dbReference>
<evidence type="ECO:0000313" key="4">
    <source>
        <dbReference type="Proteomes" id="UP000647172"/>
    </source>
</evidence>
<dbReference type="Proteomes" id="UP000647172">
    <property type="component" value="Unassembled WGS sequence"/>
</dbReference>
<dbReference type="AlphaFoldDB" id="A0A919JB39"/>
<gene>
    <name evidence="3" type="ORF">Ani05nite_06150</name>
</gene>
<keyword evidence="4" id="KW-1185">Reference proteome</keyword>
<dbReference type="InterPro" id="IPR002525">
    <property type="entry name" value="Transp_IS110-like_N"/>
</dbReference>
<dbReference type="GO" id="GO:0006313">
    <property type="term" value="P:DNA transposition"/>
    <property type="evidence" value="ECO:0007669"/>
    <property type="project" value="InterPro"/>
</dbReference>
<evidence type="ECO:0000313" key="3">
    <source>
        <dbReference type="EMBL" id="GIE47081.1"/>
    </source>
</evidence>
<reference evidence="3" key="1">
    <citation type="submission" date="2021-01" db="EMBL/GenBank/DDBJ databases">
        <title>Whole genome shotgun sequence of Actinoplanes nipponensis NBRC 14063.</title>
        <authorList>
            <person name="Komaki H."/>
            <person name="Tamura T."/>
        </authorList>
    </citation>
    <scope>NUCLEOTIDE SEQUENCE</scope>
    <source>
        <strain evidence="3">NBRC 14063</strain>
    </source>
</reference>
<name>A0A919JB39_9ACTN</name>
<organism evidence="3 4">
    <name type="scientific">Actinoplanes nipponensis</name>
    <dbReference type="NCBI Taxonomy" id="135950"/>
    <lineage>
        <taxon>Bacteria</taxon>
        <taxon>Bacillati</taxon>
        <taxon>Actinomycetota</taxon>
        <taxon>Actinomycetes</taxon>
        <taxon>Micromonosporales</taxon>
        <taxon>Micromonosporaceae</taxon>
        <taxon>Actinoplanes</taxon>
    </lineage>
</organism>
<evidence type="ECO:0000259" key="2">
    <source>
        <dbReference type="Pfam" id="PF01548"/>
    </source>
</evidence>
<protein>
    <recommendedName>
        <fullName evidence="2">Transposase IS110-like N-terminal domain-containing protein</fullName>
    </recommendedName>
</protein>
<accession>A0A919JB39</accession>